<dbReference type="InterPro" id="IPR013194">
    <property type="entry name" value="HDAC_interact_dom"/>
</dbReference>
<dbReference type="InterPro" id="IPR003822">
    <property type="entry name" value="PAH"/>
</dbReference>
<keyword evidence="3 4" id="KW-0539">Nucleus</keyword>
<evidence type="ECO:0000256" key="5">
    <source>
        <dbReference type="SAM" id="MobiDB-lite"/>
    </source>
</evidence>
<keyword evidence="2" id="KW-0678">Repressor</keyword>
<dbReference type="Pfam" id="PF08295">
    <property type="entry name" value="Sin3_corepress"/>
    <property type="match status" value="1"/>
</dbReference>
<dbReference type="PROSITE" id="PS51477">
    <property type="entry name" value="PAH"/>
    <property type="match status" value="1"/>
</dbReference>
<reference evidence="7" key="1">
    <citation type="submission" date="2018-08" db="EMBL/GenBank/DDBJ databases">
        <authorList>
            <person name="Rossello M."/>
        </authorList>
    </citation>
    <scope>NUCLEOTIDE SEQUENCE [LARGE SCALE GENOMIC DNA]</scope>
    <source>
        <strain evidence="7">cv. Chinese Spring</strain>
    </source>
</reference>
<dbReference type="Gramene" id="TraesSTA1A03G00177620.1">
    <property type="protein sequence ID" value="TraesSTA1A03G00177620.1"/>
    <property type="gene ID" value="TraesSTA1A03G00177620"/>
</dbReference>
<dbReference type="Pfam" id="PF16879">
    <property type="entry name" value="Sin3a_C"/>
    <property type="match status" value="1"/>
</dbReference>
<dbReference type="GO" id="GO:0000785">
    <property type="term" value="C:chromatin"/>
    <property type="evidence" value="ECO:0000318"/>
    <property type="project" value="GO_Central"/>
</dbReference>
<dbReference type="SMR" id="A0A3B5Y760"/>
<dbReference type="OrthoDB" id="10265969at2759"/>
<dbReference type="InterPro" id="IPR039774">
    <property type="entry name" value="Sin3-like"/>
</dbReference>
<organism evidence="7">
    <name type="scientific">Triticum aestivum</name>
    <name type="common">Wheat</name>
    <dbReference type="NCBI Taxonomy" id="4565"/>
    <lineage>
        <taxon>Eukaryota</taxon>
        <taxon>Viridiplantae</taxon>
        <taxon>Streptophyta</taxon>
        <taxon>Embryophyta</taxon>
        <taxon>Tracheophyta</taxon>
        <taxon>Spermatophyta</taxon>
        <taxon>Magnoliopsida</taxon>
        <taxon>Liliopsida</taxon>
        <taxon>Poales</taxon>
        <taxon>Poaceae</taxon>
        <taxon>BOP clade</taxon>
        <taxon>Pooideae</taxon>
        <taxon>Triticodae</taxon>
        <taxon>Triticeae</taxon>
        <taxon>Triticinae</taxon>
        <taxon>Triticum</taxon>
    </lineage>
</organism>
<dbReference type="Gramene" id="TraesCS1A03G1043700.1">
    <property type="protein sequence ID" value="TraesCS1A03G1043700.1.CDS"/>
    <property type="gene ID" value="TraesCS1A03G1043700"/>
</dbReference>
<dbReference type="Gramene" id="TraesPARA_EIv1.0_0003760.1">
    <property type="protein sequence ID" value="TraesPARA_EIv1.0_0003760.1.CDS"/>
    <property type="gene ID" value="TraesPARA_EIv1.0_0003760"/>
</dbReference>
<dbReference type="GO" id="GO:0000118">
    <property type="term" value="C:histone deacetylase complex"/>
    <property type="evidence" value="ECO:0000318"/>
    <property type="project" value="GO_Central"/>
</dbReference>
<dbReference type="InterPro" id="IPR031693">
    <property type="entry name" value="Sin3_C"/>
</dbReference>
<dbReference type="Gramene" id="TraesCLE_scaffold_052250_01G000200.1">
    <property type="protein sequence ID" value="TraesCLE_scaffold_052250_01G000200.1"/>
    <property type="gene ID" value="TraesCLE_scaffold_052250_01G000200"/>
</dbReference>
<proteinExistence type="predicted"/>
<dbReference type="Proteomes" id="UP000019116">
    <property type="component" value="Chromosome 1A"/>
</dbReference>
<dbReference type="EnsemblPlants" id="TraesCS1A02G429100.1">
    <property type="protein sequence ID" value="TraesCS1A02G429100.1"/>
    <property type="gene ID" value="TraesCS1A02G429100"/>
</dbReference>
<accession>A0A3B5Y760</accession>
<reference evidence="7" key="2">
    <citation type="submission" date="2018-10" db="UniProtKB">
        <authorList>
            <consortium name="EnsemblPlants"/>
        </authorList>
    </citation>
    <scope>IDENTIFICATION</scope>
</reference>
<dbReference type="Gene3D" id="1.20.1160.11">
    <property type="entry name" value="Paired amphipathic helix"/>
    <property type="match status" value="1"/>
</dbReference>
<dbReference type="Pfam" id="PF02671">
    <property type="entry name" value="PAH"/>
    <property type="match status" value="1"/>
</dbReference>
<dbReference type="STRING" id="4565.A0A3B5Y760"/>
<dbReference type="SUPFAM" id="SSF47762">
    <property type="entry name" value="PAH2 domain"/>
    <property type="match status" value="1"/>
</dbReference>
<dbReference type="AlphaFoldDB" id="A0A3B5Y760"/>
<dbReference type="GO" id="GO:0000122">
    <property type="term" value="P:negative regulation of transcription by RNA polymerase II"/>
    <property type="evidence" value="ECO:0000318"/>
    <property type="project" value="GO_Central"/>
</dbReference>
<evidence type="ECO:0000313" key="7">
    <source>
        <dbReference type="EnsemblPlants" id="TraesCS1A02G429100.1"/>
    </source>
</evidence>
<dbReference type="GO" id="GO:0003714">
    <property type="term" value="F:transcription corepressor activity"/>
    <property type="evidence" value="ECO:0000318"/>
    <property type="project" value="GO_Central"/>
</dbReference>
<feature type="region of interest" description="Disordered" evidence="5">
    <location>
        <begin position="789"/>
        <end position="810"/>
    </location>
</feature>
<dbReference type="PANTHER" id="PTHR12346:SF27">
    <property type="entry name" value="HISTONE DEACETYLASE INTERACTING DOMAIN-CONTAINING PROTEIN"/>
    <property type="match status" value="1"/>
</dbReference>
<dbReference type="GeneID" id="123070287"/>
<evidence type="ECO:0000256" key="1">
    <source>
        <dbReference type="ARBA" id="ARBA00004123"/>
    </source>
</evidence>
<gene>
    <name evidence="7" type="primary">LOC123070287</name>
</gene>
<evidence type="ECO:0000313" key="8">
    <source>
        <dbReference type="Proteomes" id="UP000019116"/>
    </source>
</evidence>
<dbReference type="Gramene" id="TraesCAD_scaffold_055211_01G000200.1">
    <property type="protein sequence ID" value="TraesCAD_scaffold_055211_01G000200.1"/>
    <property type="gene ID" value="TraesCAD_scaffold_055211_01G000200"/>
</dbReference>
<dbReference type="KEGG" id="taes:123070287"/>
<evidence type="ECO:0000256" key="3">
    <source>
        <dbReference type="ARBA" id="ARBA00023242"/>
    </source>
</evidence>
<dbReference type="RefSeq" id="XP_044349350.1">
    <property type="nucleotide sequence ID" value="XM_044493415.1"/>
</dbReference>
<dbReference type="Gramene" id="TraesJAG1A03G00176280.1">
    <property type="protein sequence ID" value="TraesJAG1A03G00176280.1"/>
    <property type="gene ID" value="TraesJAG1A03G00176280"/>
</dbReference>
<feature type="compositionally biased region" description="Basic and acidic residues" evidence="5">
    <location>
        <begin position="623"/>
        <end position="641"/>
    </location>
</feature>
<dbReference type="Gramene" id="TraesWEE_scaffold_049312_01G000200.1">
    <property type="protein sequence ID" value="TraesWEE_scaffold_049312_01G000200.1"/>
    <property type="gene ID" value="TraesWEE_scaffold_049312_01G000200"/>
</dbReference>
<dbReference type="SMART" id="SM00761">
    <property type="entry name" value="HDAC_interact"/>
    <property type="match status" value="1"/>
</dbReference>
<dbReference type="Gramene" id="TraesROB_scaffold_002806_01G000400.1">
    <property type="protein sequence ID" value="TraesROB_scaffold_002806_01G000400.1"/>
    <property type="gene ID" value="TraesROB_scaffold_002806_01G000400"/>
</dbReference>
<feature type="region of interest" description="Disordered" evidence="5">
    <location>
        <begin position="195"/>
        <end position="217"/>
    </location>
</feature>
<feature type="domain" description="Histone deacetylase interacting" evidence="6">
    <location>
        <begin position="240"/>
        <end position="338"/>
    </location>
</feature>
<dbReference type="InterPro" id="IPR036600">
    <property type="entry name" value="PAH_sf"/>
</dbReference>
<dbReference type="Gramene" id="TraesCS1A02G429100.1">
    <property type="protein sequence ID" value="TraesCS1A02G429100.1"/>
    <property type="gene ID" value="TraesCS1A02G429100"/>
</dbReference>
<dbReference type="PANTHER" id="PTHR12346">
    <property type="entry name" value="SIN3B-RELATED"/>
    <property type="match status" value="1"/>
</dbReference>
<dbReference type="RefSeq" id="XP_044349359.1">
    <property type="nucleotide sequence ID" value="XM_044493424.1"/>
</dbReference>
<dbReference type="OMA" id="HEDIGSI"/>
<dbReference type="Gramene" id="TraesSYM1A03G00180330.1">
    <property type="protein sequence ID" value="TraesSYM1A03G00180330.1"/>
    <property type="gene ID" value="TraesSYM1A03G00180330"/>
</dbReference>
<evidence type="ECO:0000256" key="2">
    <source>
        <dbReference type="ARBA" id="ARBA00022491"/>
    </source>
</evidence>
<name>A0A3B5Y760_WHEAT</name>
<evidence type="ECO:0000259" key="6">
    <source>
        <dbReference type="SMART" id="SM00761"/>
    </source>
</evidence>
<keyword evidence="8" id="KW-1185">Reference proteome</keyword>
<comment type="subcellular location">
    <subcellularLocation>
        <location evidence="1 4">Nucleus</location>
    </subcellularLocation>
</comment>
<protein>
    <recommendedName>
        <fullName evidence="6">Histone deacetylase interacting domain-containing protein</fullName>
    </recommendedName>
</protein>
<evidence type="ECO:0000256" key="4">
    <source>
        <dbReference type="PROSITE-ProRule" id="PRU00810"/>
    </source>
</evidence>
<feature type="region of interest" description="Disordered" evidence="5">
    <location>
        <begin position="623"/>
        <end position="648"/>
    </location>
</feature>
<sequence>MASPNEADDDNFGYKEGKKEYMLETMQCLLFARENLPDDVYHEFVKTMTGIWKKRADPDGEIRNICPENCIETALKLFQGCPTVKQSFLNFTEGRSPFEGNGNVDAVAVNPLVQKPMDFLSRVKTCPNISDDDYAAFLQTMQDFCRDRTMTPREVYSNVERCMRNCPELLEEFIDNFLPADLKVLVKENDNHSLDGVHMKEGNGVSPHTEEDEEDKVKRLPEWTTSRIDELPPKLEPKELKRHCTPSYYLLPDNCTPLLSYRTKLGRSILNDALICPVSEEESPNHKAANEYEAKMLLCEEDMFESDMLLQWFSVTADFIANLQHRVRSHVKIKEQLTPLHRRCIIRLYGEEFLEALLDTDNASAALPVILSRLNQSIVEIRESRLRLHKTCSEVIAKNYYRALDNRGPCFKQLDAKRMNRKALLAEAKEINAMKPKPEDQYAKEINAMKPKAEDRHAKEINKMKPKAEDQYANPDIHEDISSIISSACASEEKQMVTWTKIVHPFLSAHCAQPSSEETVAPEKACEHCGTRKDILNDNPDAFTDNNLPLSSKRGEFVSKNSKDFSSSHDGSGADIEEGEFIPDRETIILDVMRGAGKEPVSCDVAGSVRDGLSSRCRIIDTSEPSTRDHGAKHEKQHESRQTSAKPRGVKGGTCCFIVVLRRLYQILYNRLQNARYLCTSDDLYAEFKDKLTKLHYRAIDNSNFEDFCLKYLGPMSFELFTLDTVINQVIKQLCIISSKDPDNSIVQFLENLQRPVLPNELPKHDREEQEKALDYTVKLPRHFERRKKRKLENSATGSCQLGGVTETHH</sequence>